<feature type="chain" id="PRO_5013264977" description="Meiotic sister chromatid recombination protein Ish1/Msc1" evidence="1">
    <location>
        <begin position="21"/>
        <end position="507"/>
    </location>
</feature>
<reference evidence="2 3" key="1">
    <citation type="submission" date="2017-10" db="EMBL/GenBank/DDBJ databases">
        <title>Comparative genomics in systemic dimorphic fungi from Ajellomycetaceae.</title>
        <authorList>
            <person name="Munoz J.F."/>
            <person name="Mcewen J.G."/>
            <person name="Clay O.K."/>
            <person name="Cuomo C.A."/>
        </authorList>
    </citation>
    <scope>NUCLEOTIDE SEQUENCE [LARGE SCALE GENOMIC DNA]</scope>
    <source>
        <strain evidence="2 3">UAMH7299</strain>
    </source>
</reference>
<dbReference type="AlphaFoldDB" id="A0A2B7WQH0"/>
<evidence type="ECO:0008006" key="4">
    <source>
        <dbReference type="Google" id="ProtNLM"/>
    </source>
</evidence>
<evidence type="ECO:0000256" key="1">
    <source>
        <dbReference type="SAM" id="SignalP"/>
    </source>
</evidence>
<dbReference type="OrthoDB" id="2527403at2759"/>
<evidence type="ECO:0000313" key="2">
    <source>
        <dbReference type="EMBL" id="PGG98828.1"/>
    </source>
</evidence>
<keyword evidence="1" id="KW-0732">Signal</keyword>
<dbReference type="InterPro" id="IPR018803">
    <property type="entry name" value="Ish1/Msc1-like"/>
</dbReference>
<name>A0A2B7WQH0_POLH7</name>
<keyword evidence="3" id="KW-1185">Reference proteome</keyword>
<organism evidence="2 3">
    <name type="scientific">Polytolypa hystricis (strain UAMH7299)</name>
    <dbReference type="NCBI Taxonomy" id="1447883"/>
    <lineage>
        <taxon>Eukaryota</taxon>
        <taxon>Fungi</taxon>
        <taxon>Dikarya</taxon>
        <taxon>Ascomycota</taxon>
        <taxon>Pezizomycotina</taxon>
        <taxon>Eurotiomycetes</taxon>
        <taxon>Eurotiomycetidae</taxon>
        <taxon>Onygenales</taxon>
        <taxon>Onygenales incertae sedis</taxon>
        <taxon>Polytolypa</taxon>
    </lineage>
</organism>
<proteinExistence type="predicted"/>
<evidence type="ECO:0000313" key="3">
    <source>
        <dbReference type="Proteomes" id="UP000224634"/>
    </source>
</evidence>
<sequence>MRFSLITGFVLFLATTEVVASKSWFSKAVYNKWHENELERWLSDHDIPYPSPADRKDLEDLVKPNWESAVKVPVTQSAEYATDKLHSTKDWIFDSWSDSQLKAFLDRHGIPNPQPKKRDTLLSAVRENYEAIAQKLGQTTLYPGNWLYAHWSESDLKEWLDSHGFAVPQPTTRDKLVAHVRRNARLASLQAQRASASTSSSIATAQESLSEALFNAWSESDFKKFFDEHGIKVPQGSNRNEMVALARRHRALLLEKPASSITSAYGAATSKAGNEFARATEDAELRREDLFNAAIQKWSDSRLKAFLDARGIPVPQSSTRDELLAQVRLNKYKATTGFSAWTFDTWTKENLGKYLSFQHKKALKDVDYTRDELVKQAQSAYAKASKSGGTNYASVTSYLTQATGAAKDKTFDTWSQADLKKYLESFGIKSDREKELEQLRAEATHHANYFRYGILQQEATIFDRLQNGVQWVYDQLKIGALGGRSEGQKAAEAAKAKASKAKGHAEL</sequence>
<dbReference type="Pfam" id="PF10281">
    <property type="entry name" value="Ish1"/>
    <property type="match status" value="6"/>
</dbReference>
<dbReference type="STRING" id="1447883.A0A2B7WQH0"/>
<protein>
    <recommendedName>
        <fullName evidence="4">Meiotic sister chromatid recombination protein Ish1/Msc1</fullName>
    </recommendedName>
</protein>
<gene>
    <name evidence="2" type="ORF">AJ80_09465</name>
</gene>
<feature type="signal peptide" evidence="1">
    <location>
        <begin position="1"/>
        <end position="20"/>
    </location>
</feature>
<comment type="caution">
    <text evidence="2">The sequence shown here is derived from an EMBL/GenBank/DDBJ whole genome shotgun (WGS) entry which is preliminary data.</text>
</comment>
<dbReference type="EMBL" id="PDNA01000284">
    <property type="protein sequence ID" value="PGG98828.1"/>
    <property type="molecule type" value="Genomic_DNA"/>
</dbReference>
<dbReference type="Proteomes" id="UP000224634">
    <property type="component" value="Unassembled WGS sequence"/>
</dbReference>
<accession>A0A2B7WQH0</accession>